<feature type="domain" description="TonB-dependent receptor plug" evidence="11">
    <location>
        <begin position="43"/>
        <end position="150"/>
    </location>
</feature>
<keyword evidence="5 9" id="KW-0798">TonB box</keyword>
<evidence type="ECO:0000256" key="8">
    <source>
        <dbReference type="PROSITE-ProRule" id="PRU01360"/>
    </source>
</evidence>
<evidence type="ECO:0000256" key="2">
    <source>
        <dbReference type="ARBA" id="ARBA00022448"/>
    </source>
</evidence>
<accession>A0ABR8Y506</accession>
<dbReference type="Gene3D" id="2.40.170.20">
    <property type="entry name" value="TonB-dependent receptor, beta-barrel domain"/>
    <property type="match status" value="1"/>
</dbReference>
<dbReference type="InterPro" id="IPR023997">
    <property type="entry name" value="TonB-dep_OMP_SusC/RagA_CS"/>
</dbReference>
<evidence type="ECO:0000256" key="9">
    <source>
        <dbReference type="RuleBase" id="RU003357"/>
    </source>
</evidence>
<evidence type="ECO:0000259" key="10">
    <source>
        <dbReference type="Pfam" id="PF00593"/>
    </source>
</evidence>
<keyword evidence="7 8" id="KW-0998">Cell outer membrane</keyword>
<comment type="similarity">
    <text evidence="8 9">Belongs to the TonB-dependent receptor family.</text>
</comment>
<dbReference type="InterPro" id="IPR000531">
    <property type="entry name" value="Beta-barrel_TonB"/>
</dbReference>
<organism evidence="12 13">
    <name type="scientific">Phocaeicola intestinalis</name>
    <dbReference type="NCBI Taxonomy" id="2762212"/>
    <lineage>
        <taxon>Bacteria</taxon>
        <taxon>Pseudomonadati</taxon>
        <taxon>Bacteroidota</taxon>
        <taxon>Bacteroidia</taxon>
        <taxon>Bacteroidales</taxon>
        <taxon>Bacteroidaceae</taxon>
        <taxon>Phocaeicola</taxon>
    </lineage>
</organism>
<dbReference type="InterPro" id="IPR037066">
    <property type="entry name" value="Plug_dom_sf"/>
</dbReference>
<evidence type="ECO:0000256" key="7">
    <source>
        <dbReference type="ARBA" id="ARBA00023237"/>
    </source>
</evidence>
<dbReference type="PROSITE" id="PS52016">
    <property type="entry name" value="TONB_DEPENDENT_REC_3"/>
    <property type="match status" value="1"/>
</dbReference>
<evidence type="ECO:0000313" key="13">
    <source>
        <dbReference type="Proteomes" id="UP000620874"/>
    </source>
</evidence>
<keyword evidence="13" id="KW-1185">Reference proteome</keyword>
<evidence type="ECO:0000256" key="3">
    <source>
        <dbReference type="ARBA" id="ARBA00022452"/>
    </source>
</evidence>
<keyword evidence="2 8" id="KW-0813">Transport</keyword>
<feature type="domain" description="TonB-dependent receptor-like beta-barrel" evidence="10">
    <location>
        <begin position="387"/>
        <end position="851"/>
    </location>
</feature>
<dbReference type="Proteomes" id="UP000620874">
    <property type="component" value="Unassembled WGS sequence"/>
</dbReference>
<dbReference type="Gene3D" id="2.170.130.10">
    <property type="entry name" value="TonB-dependent receptor, plug domain"/>
    <property type="match status" value="1"/>
</dbReference>
<dbReference type="InterPro" id="IPR012910">
    <property type="entry name" value="Plug_dom"/>
</dbReference>
<dbReference type="NCBIfam" id="TIGR04057">
    <property type="entry name" value="SusC_RagA_signa"/>
    <property type="match status" value="1"/>
</dbReference>
<comment type="subcellular location">
    <subcellularLocation>
        <location evidence="1 8">Cell outer membrane</location>
        <topology evidence="1 8">Multi-pass membrane protein</topology>
    </subcellularLocation>
</comment>
<protein>
    <submittedName>
        <fullName evidence="12">TonB-dependent receptor</fullName>
    </submittedName>
</protein>
<dbReference type="NCBIfam" id="TIGR04056">
    <property type="entry name" value="OMP_RagA_SusC"/>
    <property type="match status" value="1"/>
</dbReference>
<evidence type="ECO:0000256" key="1">
    <source>
        <dbReference type="ARBA" id="ARBA00004571"/>
    </source>
</evidence>
<comment type="caution">
    <text evidence="12">The sequence shown here is derived from an EMBL/GenBank/DDBJ whole genome shotgun (WGS) entry which is preliminary data.</text>
</comment>
<dbReference type="EMBL" id="JACSPP010000004">
    <property type="protein sequence ID" value="MBD8039288.1"/>
    <property type="molecule type" value="Genomic_DNA"/>
</dbReference>
<dbReference type="InterPro" id="IPR036942">
    <property type="entry name" value="Beta-barrel_TonB_sf"/>
</dbReference>
<evidence type="ECO:0000256" key="6">
    <source>
        <dbReference type="ARBA" id="ARBA00023136"/>
    </source>
</evidence>
<dbReference type="Pfam" id="PF07715">
    <property type="entry name" value="Plug"/>
    <property type="match status" value="1"/>
</dbReference>
<keyword evidence="12" id="KW-0675">Receptor</keyword>
<reference evidence="12 13" key="1">
    <citation type="submission" date="2020-08" db="EMBL/GenBank/DDBJ databases">
        <title>A Genomic Blueprint of the Chicken Gut Microbiome.</title>
        <authorList>
            <person name="Gilroy R."/>
            <person name="Ravi A."/>
            <person name="Getino M."/>
            <person name="Pursley I."/>
            <person name="Horton D.L."/>
            <person name="Alikhan N.-F."/>
            <person name="Baker D."/>
            <person name="Gharbi K."/>
            <person name="Hall N."/>
            <person name="Watson M."/>
            <person name="Adriaenssens E.M."/>
            <person name="Foster-Nyarko E."/>
            <person name="Jarju S."/>
            <person name="Secka A."/>
            <person name="Antonio M."/>
            <person name="Oren A."/>
            <person name="Chaudhuri R."/>
            <person name="La Ragione R.M."/>
            <person name="Hildebrand F."/>
            <person name="Pallen M.J."/>
        </authorList>
    </citation>
    <scope>NUCLEOTIDE SEQUENCE [LARGE SCALE GENOMIC DNA]</scope>
    <source>
        <strain evidence="12 13">Sa1CVN1</strain>
    </source>
</reference>
<evidence type="ECO:0000313" key="12">
    <source>
        <dbReference type="EMBL" id="MBD8039288.1"/>
    </source>
</evidence>
<gene>
    <name evidence="12" type="ORF">H9625_02275</name>
</gene>
<keyword evidence="4 8" id="KW-0812">Transmembrane</keyword>
<keyword evidence="3 8" id="KW-1134">Transmembrane beta strand</keyword>
<proteinExistence type="inferred from homology"/>
<evidence type="ECO:0000256" key="4">
    <source>
        <dbReference type="ARBA" id="ARBA00022692"/>
    </source>
</evidence>
<keyword evidence="6 8" id="KW-0472">Membrane</keyword>
<dbReference type="InterPro" id="IPR023996">
    <property type="entry name" value="TonB-dep_OMP_SusC/RagA"/>
</dbReference>
<dbReference type="InterPro" id="IPR039426">
    <property type="entry name" value="TonB-dep_rcpt-like"/>
</dbReference>
<name>A0ABR8Y506_9BACT</name>
<sequence length="990" mass="109019">MVVSFIGLQTQEVKIQPVMKVVLKSDAEVLDEVLVVAYGTAKKSAFTGSASTIKADKIEARTVSNVTNALAGQVAGVQITQTNGQPGTSASIRIRGVGSMSASNSPLYVVDGVPYDGEISAINPQDIESMTVLKDAAANAIYGARGANGVVLITTKRGERGEAKVTFDAKWGSNKRGVPNYDVMTDPAMYYETAYRALYNSQFYNGKSASESYAYADRVLLDANNGGLGYLVYTVPEGQKLIGTNFKLNPNATLGYSDGSYYYTPDDWYDEIFGKGNLRQEYNVTISGASDKLSYYVSAGYLDDNGIIDNSGFERFSGRAKADYQAKPWLKVGTNIAYTYYNIKSPSGQTSDDWGSTGNLFYISNLIAPIYPMYVRNADGSIKVDDRGMTVYDFGSGSTNFNRPTLMGNPAGTLSLDDQNTYSDMLSTKWYATITPIEGLSITATLGANVLNQRANALQNPFYGSGVSAQGYVSVEHQRIFDINQQYMATYKTTFNNVHNLDLLAGFESYSHKIQYLGGSNSMLYNPFIGELNNAINTPPSVSSYTNEYVTMGYLARAQYDYDGKYFVSASYRRDASSRFHPDHRWGNFGSVGLAWLMSKETFMEDLTWINMLKLKASYGVQGNDNLGTGSAYYYAYADQFTVNNSNGDYSVVFAYKGNKDLTWETSHAFNVGFDFELFGSRLNGTVEYFSRKTSDLLYNQPVPISFGYSTVPKNVGSIINKGIELDLNGVLYRSKNIEWGANFNLTHYKNKITDLDPTVKENGIRYSNAIYRIGGSLYNAYLPVYAGVNPENGLPQYYVDPDNGDYTITTNYELAQQSDLGSTLAKVYGGFGTTLNVYGFDLGIQLSYQLGGKVYDGTYEALMQTGDLMGQNFHKDVLNAWTPENPNTDIPRMCTSDISSQRMSSRFLVSSDYLSFNNVTIGYTLPKRWIAKLGISNLRLYVTGDNLGVITCRKGFDPRQYFGLGSSTGSGNFSYSALRTITGGVTLNF</sequence>
<dbReference type="Pfam" id="PF00593">
    <property type="entry name" value="TonB_dep_Rec_b-barrel"/>
    <property type="match status" value="1"/>
</dbReference>
<evidence type="ECO:0000256" key="5">
    <source>
        <dbReference type="ARBA" id="ARBA00023077"/>
    </source>
</evidence>
<evidence type="ECO:0000259" key="11">
    <source>
        <dbReference type="Pfam" id="PF07715"/>
    </source>
</evidence>
<dbReference type="SUPFAM" id="SSF56935">
    <property type="entry name" value="Porins"/>
    <property type="match status" value="1"/>
</dbReference>